<gene>
    <name evidence="1" type="ORF">D9V32_11665</name>
</gene>
<sequence>MSAAQRAILDRDDVGFDSYKEAWANYEVCLKRVGFAVEEPALNPTDSRRFLAMINPIPGEKGRDEDKYACSSRELNGVESAYLRDHPVVMDPVLRTEVFARLSQKRIPFTGTETKIGDFFPSGTEDMTRVNAILSIIEDSTWALFPDLPYVATGF</sequence>
<dbReference type="Proteomes" id="UP000272503">
    <property type="component" value="Unassembled WGS sequence"/>
</dbReference>
<protein>
    <submittedName>
        <fullName evidence="1">Uncharacterized protein</fullName>
    </submittedName>
</protein>
<name>A0A3L7A5E3_9MICO</name>
<proteinExistence type="predicted"/>
<evidence type="ECO:0000313" key="1">
    <source>
        <dbReference type="EMBL" id="RLP75070.1"/>
    </source>
</evidence>
<reference evidence="1 2" key="1">
    <citation type="submission" date="2018-10" db="EMBL/GenBank/DDBJ databases">
        <authorList>
            <person name="Li J."/>
        </authorList>
    </citation>
    <scope>NUCLEOTIDE SEQUENCE [LARGE SCALE GENOMIC DNA]</scope>
    <source>
        <strain evidence="1 2">IF 016277</strain>
    </source>
</reference>
<organism evidence="1 2">
    <name type="scientific">Mycetocola tolaasinivorans</name>
    <dbReference type="NCBI Taxonomy" id="76635"/>
    <lineage>
        <taxon>Bacteria</taxon>
        <taxon>Bacillati</taxon>
        <taxon>Actinomycetota</taxon>
        <taxon>Actinomycetes</taxon>
        <taxon>Micrococcales</taxon>
        <taxon>Microbacteriaceae</taxon>
        <taxon>Mycetocola</taxon>
    </lineage>
</organism>
<evidence type="ECO:0000313" key="2">
    <source>
        <dbReference type="Proteomes" id="UP000272503"/>
    </source>
</evidence>
<dbReference type="AlphaFoldDB" id="A0A3L7A5E3"/>
<comment type="caution">
    <text evidence="1">The sequence shown here is derived from an EMBL/GenBank/DDBJ whole genome shotgun (WGS) entry which is preliminary data.</text>
</comment>
<dbReference type="EMBL" id="RCUX01000008">
    <property type="protein sequence ID" value="RLP75070.1"/>
    <property type="molecule type" value="Genomic_DNA"/>
</dbReference>
<keyword evidence="2" id="KW-1185">Reference proteome</keyword>
<accession>A0A3L7A5E3</accession>